<dbReference type="InterPro" id="IPR000184">
    <property type="entry name" value="Bac_surfAg_D15"/>
</dbReference>
<keyword evidence="8" id="KW-1185">Reference proteome</keyword>
<comment type="caution">
    <text evidence="7">The sequence shown here is derived from an EMBL/GenBank/DDBJ whole genome shotgun (WGS) entry which is preliminary data.</text>
</comment>
<evidence type="ECO:0000313" key="8">
    <source>
        <dbReference type="Proteomes" id="UP001596977"/>
    </source>
</evidence>
<dbReference type="Gene3D" id="2.40.160.50">
    <property type="entry name" value="membrane protein fhac: a member of the omp85/tpsb transporter family"/>
    <property type="match status" value="1"/>
</dbReference>
<evidence type="ECO:0000256" key="2">
    <source>
        <dbReference type="ARBA" id="ARBA00022452"/>
    </source>
</evidence>
<organism evidence="7 8">
    <name type="scientific">Sphingomonas canadensis</name>
    <dbReference type="NCBI Taxonomy" id="1219257"/>
    <lineage>
        <taxon>Bacteria</taxon>
        <taxon>Pseudomonadati</taxon>
        <taxon>Pseudomonadota</taxon>
        <taxon>Alphaproteobacteria</taxon>
        <taxon>Sphingomonadales</taxon>
        <taxon>Sphingomonadaceae</taxon>
        <taxon>Sphingomonas</taxon>
    </lineage>
</organism>
<sequence>MRKGVKTLAWTALAGAALVPGTALAQAAGQEAPGQQPPGQGAPGADAGVQDPPAVIVSDEEFEAAMPAVGDDIDAPLEAMPPAAQAQAPAGADAVEGQQAAADDAEVLPGELAPIVEQEAEFSEPLPPVAEFELAPAAADEVQAGDAPVIRYTTVVQGLDLLDLDDEFRSLSALERGDGRAAAAAMVAARGREDELLAVRLLYSRGYYDGTAIVTVEQDPGAPGALRAVLSAAPGELYRLGSVRVEGADALPAGLIERGLPLFPDDPIEADRIQGAEANLSVTLPQSGYPFAALGQRDILLDGATHRGDYVLPLDTGPRASFGGVVVAGEEPVFQPDHIELLARFDRGELYDSREVEDLREALIATGLFSTLSVEPVRTGDAGPDGTEVVNLQVVQRAGPPRTIAAEAGYSTGQGIRVEASWTHRNLFPPEGALILTGVAGTQEQGASATFRRSNWKKRDRTLQIAAALNHADYDAYRAYTGSIAARVSRDSTPIWQKRWTWSLGAELVGTSEDRYDYARSVRDRGTWLIAALPGVLGYDASDDLLDPKRGFRIKASLSPETSVRGAVRPYARMMLEGTYYQPAGENFVIAARARAGSIQGVARDALPPSRRYYAGGGGSVRGFGYQQLGPRSPDGKPVGGRSLAEFALEARYRFGNFGIVPFIDAGQVYDETLPTMRNIRFGAGVGGRFYTNFGPLRVDVATPINRQPGESRVAVYISIGQAF</sequence>
<dbReference type="RefSeq" id="WP_264946279.1">
    <property type="nucleotide sequence ID" value="NZ_JAPDRA010000012.1"/>
</dbReference>
<dbReference type="Proteomes" id="UP001596977">
    <property type="component" value="Unassembled WGS sequence"/>
</dbReference>
<dbReference type="Pfam" id="PF01103">
    <property type="entry name" value="Omp85"/>
    <property type="match status" value="1"/>
</dbReference>
<dbReference type="InterPro" id="IPR039910">
    <property type="entry name" value="D15-like"/>
</dbReference>
<evidence type="ECO:0000259" key="6">
    <source>
        <dbReference type="Pfam" id="PF01103"/>
    </source>
</evidence>
<evidence type="ECO:0000256" key="3">
    <source>
        <dbReference type="ARBA" id="ARBA00023136"/>
    </source>
</evidence>
<name>A0ABW3HC61_9SPHN</name>
<feature type="domain" description="Bacterial surface antigen (D15)" evidence="6">
    <location>
        <begin position="413"/>
        <end position="724"/>
    </location>
</feature>
<evidence type="ECO:0000256" key="5">
    <source>
        <dbReference type="SAM" id="SignalP"/>
    </source>
</evidence>
<comment type="subcellular location">
    <subcellularLocation>
        <location evidence="1">Membrane</location>
    </subcellularLocation>
</comment>
<gene>
    <name evidence="7" type="ORF">ACFQ1E_18790</name>
</gene>
<dbReference type="EMBL" id="JBHTJG010000012">
    <property type="protein sequence ID" value="MFD0948392.1"/>
    <property type="molecule type" value="Genomic_DNA"/>
</dbReference>
<protein>
    <submittedName>
        <fullName evidence="7">Autotransporter assembly complex family protein</fullName>
    </submittedName>
</protein>
<keyword evidence="5" id="KW-0732">Signal</keyword>
<feature type="region of interest" description="Disordered" evidence="4">
    <location>
        <begin position="26"/>
        <end position="51"/>
    </location>
</feature>
<evidence type="ECO:0000256" key="4">
    <source>
        <dbReference type="SAM" id="MobiDB-lite"/>
    </source>
</evidence>
<dbReference type="PANTHER" id="PTHR12815:SF42">
    <property type="entry name" value="BACTERIAL SURFACE ANTIGEN (D15) DOMAIN-CONTAINING PROTEIN"/>
    <property type="match status" value="1"/>
</dbReference>
<feature type="chain" id="PRO_5045850899" evidence="5">
    <location>
        <begin position="26"/>
        <end position="724"/>
    </location>
</feature>
<feature type="signal peptide" evidence="5">
    <location>
        <begin position="1"/>
        <end position="25"/>
    </location>
</feature>
<keyword evidence="3" id="KW-0472">Membrane</keyword>
<keyword evidence="2" id="KW-1134">Transmembrane beta strand</keyword>
<accession>A0ABW3HC61</accession>
<reference evidence="8" key="1">
    <citation type="journal article" date="2019" name="Int. J. Syst. Evol. Microbiol.">
        <title>The Global Catalogue of Microorganisms (GCM) 10K type strain sequencing project: providing services to taxonomists for standard genome sequencing and annotation.</title>
        <authorList>
            <consortium name="The Broad Institute Genomics Platform"/>
            <consortium name="The Broad Institute Genome Sequencing Center for Infectious Disease"/>
            <person name="Wu L."/>
            <person name="Ma J."/>
        </authorList>
    </citation>
    <scope>NUCLEOTIDE SEQUENCE [LARGE SCALE GENOMIC DNA]</scope>
    <source>
        <strain evidence="8">CCUG 62982</strain>
    </source>
</reference>
<evidence type="ECO:0000256" key="1">
    <source>
        <dbReference type="ARBA" id="ARBA00004370"/>
    </source>
</evidence>
<dbReference type="PANTHER" id="PTHR12815">
    <property type="entry name" value="SORTING AND ASSEMBLY MACHINERY SAMM50 PROTEIN FAMILY MEMBER"/>
    <property type="match status" value="1"/>
</dbReference>
<dbReference type="Gene3D" id="3.10.20.310">
    <property type="entry name" value="membrane protein fhac"/>
    <property type="match status" value="1"/>
</dbReference>
<evidence type="ECO:0000313" key="7">
    <source>
        <dbReference type="EMBL" id="MFD0948392.1"/>
    </source>
</evidence>
<proteinExistence type="predicted"/>
<keyword evidence="2" id="KW-0812">Transmembrane</keyword>